<protein>
    <recommendedName>
        <fullName evidence="10">C2H2-type domain-containing protein</fullName>
    </recommendedName>
</protein>
<dbReference type="GO" id="GO:0005634">
    <property type="term" value="C:nucleus"/>
    <property type="evidence" value="ECO:0007669"/>
    <property type="project" value="UniProtKB-SubCell"/>
</dbReference>
<evidence type="ECO:0000256" key="9">
    <source>
        <dbReference type="SAM" id="MobiDB-lite"/>
    </source>
</evidence>
<dbReference type="PANTHER" id="PTHR24404:SF114">
    <property type="entry name" value="KLUMPFUSS, ISOFORM B-RELATED"/>
    <property type="match status" value="1"/>
</dbReference>
<dbReference type="InterPro" id="IPR050589">
    <property type="entry name" value="Ikaros_C2H2-ZF"/>
</dbReference>
<dbReference type="PROSITE" id="PS50157">
    <property type="entry name" value="ZINC_FINGER_C2H2_2"/>
    <property type="match status" value="4"/>
</dbReference>
<dbReference type="GO" id="GO:0006357">
    <property type="term" value="P:regulation of transcription by RNA polymerase II"/>
    <property type="evidence" value="ECO:0007669"/>
    <property type="project" value="TreeGrafter"/>
</dbReference>
<keyword evidence="2" id="KW-0479">Metal-binding</keyword>
<evidence type="ECO:0000256" key="5">
    <source>
        <dbReference type="ARBA" id="ARBA00022833"/>
    </source>
</evidence>
<dbReference type="AlphaFoldDB" id="A0AAN8JD99"/>
<feature type="domain" description="C2H2-type" evidence="10">
    <location>
        <begin position="493"/>
        <end position="520"/>
    </location>
</feature>
<dbReference type="PANTHER" id="PTHR24404">
    <property type="entry name" value="ZINC FINGER PROTEIN"/>
    <property type="match status" value="1"/>
</dbReference>
<dbReference type="Pfam" id="PF00096">
    <property type="entry name" value="zf-C2H2"/>
    <property type="match status" value="1"/>
</dbReference>
<sequence length="547" mass="61270">MNQVVQTHLIISKIDVNRIIQTCDSLVNNQNITVNQLISLFCKISGYDSYCQQIVSLCNQILSYTVTSSNDIVNVCKSLKACEVNSLSQNNVSSSILKQPVASRQPQKRSKRSLLKSPIATNNPDLPAVTRNPLLPIETSKSELSIVSRNLKFQLPSSEGKIQTATSVLKSPSANSKTDLFITNNKSEIYIAPNECEPPDFPESTSSPKCTVVTRNPELSEFPIVTNTPELVTTNTELPIHVETSLNQNSNTSSIPKKPEPTLKKSVRTETFQAVDDLNLSALEGEGQVVVIIEGDETMEFNDVTNLCDDLTMPMNKSNTIATSKSRLYIKNKPNVTMVTSKPQLFISTSKSKFNDTDKPELTIATELSIATSPDQNNTKSSTMAPPMLYNSTDIEKAVAIDDILQNNGVHADVAHSFQTSKQNKKLTKKPYRFKCSLCPKAFERNKYLIRHTNFHASREAMLTYICEICGKILKKRDRVKEHKRIHLNHKPVGCPHCDYRCVSKRYLAIHMVKHSGEKRQQCAQCGKCFMHLRTLRFHELSHNVPE</sequence>
<feature type="domain" description="C2H2-type" evidence="10">
    <location>
        <begin position="434"/>
        <end position="461"/>
    </location>
</feature>
<keyword evidence="3" id="KW-0677">Repeat</keyword>
<evidence type="ECO:0000256" key="2">
    <source>
        <dbReference type="ARBA" id="ARBA00022723"/>
    </source>
</evidence>
<evidence type="ECO:0000256" key="6">
    <source>
        <dbReference type="ARBA" id="ARBA00023125"/>
    </source>
</evidence>
<dbReference type="Gene3D" id="3.30.160.60">
    <property type="entry name" value="Classic Zinc Finger"/>
    <property type="match status" value="2"/>
</dbReference>
<dbReference type="GO" id="GO:0003700">
    <property type="term" value="F:DNA-binding transcription factor activity"/>
    <property type="evidence" value="ECO:0007669"/>
    <property type="project" value="TreeGrafter"/>
</dbReference>
<keyword evidence="7" id="KW-0539">Nucleus</keyword>
<evidence type="ECO:0000313" key="11">
    <source>
        <dbReference type="EMBL" id="KAK6173796.1"/>
    </source>
</evidence>
<name>A0AAN8JD99_PATCE</name>
<keyword evidence="4 8" id="KW-0863">Zinc-finger</keyword>
<dbReference type="SMART" id="SM00355">
    <property type="entry name" value="ZnF_C2H2"/>
    <property type="match status" value="4"/>
</dbReference>
<keyword evidence="5" id="KW-0862">Zinc</keyword>
<keyword evidence="12" id="KW-1185">Reference proteome</keyword>
<evidence type="ECO:0000256" key="3">
    <source>
        <dbReference type="ARBA" id="ARBA00022737"/>
    </source>
</evidence>
<evidence type="ECO:0000256" key="8">
    <source>
        <dbReference type="PROSITE-ProRule" id="PRU00042"/>
    </source>
</evidence>
<feature type="domain" description="C2H2-type" evidence="10">
    <location>
        <begin position="465"/>
        <end position="492"/>
    </location>
</feature>
<dbReference type="InterPro" id="IPR036236">
    <property type="entry name" value="Znf_C2H2_sf"/>
</dbReference>
<evidence type="ECO:0000256" key="1">
    <source>
        <dbReference type="ARBA" id="ARBA00004123"/>
    </source>
</evidence>
<dbReference type="PROSITE" id="PS00028">
    <property type="entry name" value="ZINC_FINGER_C2H2_1"/>
    <property type="match status" value="4"/>
</dbReference>
<evidence type="ECO:0000256" key="7">
    <source>
        <dbReference type="ARBA" id="ARBA00023242"/>
    </source>
</evidence>
<gene>
    <name evidence="11" type="ORF">SNE40_017193</name>
</gene>
<evidence type="ECO:0000256" key="4">
    <source>
        <dbReference type="ARBA" id="ARBA00022771"/>
    </source>
</evidence>
<reference evidence="11 12" key="1">
    <citation type="submission" date="2024-01" db="EMBL/GenBank/DDBJ databases">
        <title>The genome of the rayed Mediterranean limpet Patella caerulea (Linnaeus, 1758).</title>
        <authorList>
            <person name="Anh-Thu Weber A."/>
            <person name="Halstead-Nussloch G."/>
        </authorList>
    </citation>
    <scope>NUCLEOTIDE SEQUENCE [LARGE SCALE GENOMIC DNA]</scope>
    <source>
        <strain evidence="11">AATW-2023a</strain>
        <tissue evidence="11">Whole specimen</tissue>
    </source>
</reference>
<dbReference type="EMBL" id="JAZGQO010000011">
    <property type="protein sequence ID" value="KAK6173796.1"/>
    <property type="molecule type" value="Genomic_DNA"/>
</dbReference>
<dbReference type="GO" id="GO:0000978">
    <property type="term" value="F:RNA polymerase II cis-regulatory region sequence-specific DNA binding"/>
    <property type="evidence" value="ECO:0007669"/>
    <property type="project" value="TreeGrafter"/>
</dbReference>
<comment type="caution">
    <text evidence="11">The sequence shown here is derived from an EMBL/GenBank/DDBJ whole genome shotgun (WGS) entry which is preliminary data.</text>
</comment>
<accession>A0AAN8JD99</accession>
<dbReference type="SUPFAM" id="SSF57667">
    <property type="entry name" value="beta-beta-alpha zinc fingers"/>
    <property type="match status" value="2"/>
</dbReference>
<dbReference type="Proteomes" id="UP001347796">
    <property type="component" value="Unassembled WGS sequence"/>
</dbReference>
<evidence type="ECO:0000313" key="12">
    <source>
        <dbReference type="Proteomes" id="UP001347796"/>
    </source>
</evidence>
<feature type="domain" description="C2H2-type" evidence="10">
    <location>
        <begin position="521"/>
        <end position="547"/>
    </location>
</feature>
<evidence type="ECO:0000259" key="10">
    <source>
        <dbReference type="PROSITE" id="PS50157"/>
    </source>
</evidence>
<dbReference type="GO" id="GO:0008270">
    <property type="term" value="F:zinc ion binding"/>
    <property type="evidence" value="ECO:0007669"/>
    <property type="project" value="UniProtKB-KW"/>
</dbReference>
<keyword evidence="6" id="KW-0238">DNA-binding</keyword>
<proteinExistence type="predicted"/>
<comment type="subcellular location">
    <subcellularLocation>
        <location evidence="1">Nucleus</location>
    </subcellularLocation>
</comment>
<dbReference type="InterPro" id="IPR013087">
    <property type="entry name" value="Znf_C2H2_type"/>
</dbReference>
<organism evidence="11 12">
    <name type="scientific">Patella caerulea</name>
    <name type="common">Rayed Mediterranean limpet</name>
    <dbReference type="NCBI Taxonomy" id="87958"/>
    <lineage>
        <taxon>Eukaryota</taxon>
        <taxon>Metazoa</taxon>
        <taxon>Spiralia</taxon>
        <taxon>Lophotrochozoa</taxon>
        <taxon>Mollusca</taxon>
        <taxon>Gastropoda</taxon>
        <taxon>Patellogastropoda</taxon>
        <taxon>Patelloidea</taxon>
        <taxon>Patellidae</taxon>
        <taxon>Patella</taxon>
    </lineage>
</organism>
<feature type="region of interest" description="Disordered" evidence="9">
    <location>
        <begin position="98"/>
        <end position="127"/>
    </location>
</feature>